<dbReference type="Pfam" id="PF13275">
    <property type="entry name" value="S4_2"/>
    <property type="match status" value="1"/>
</dbReference>
<protein>
    <submittedName>
        <fullName evidence="2">S4 domain-containing protein YaaA</fullName>
    </submittedName>
</protein>
<reference evidence="2 3" key="1">
    <citation type="journal article" date="2022" name="Int. J. Syst. Evol. Microbiol.">
        <title>Apilactobacillus apisilvae sp. nov., Nicolia spurrieriana gen. nov. sp. nov., Bombilactobacillus folatiphilus sp. nov. and Bombilactobacillus thymidiniphilus sp. nov., four new lactic acid bacterial isolates from stingless bees Tetragonula carbonaria and Austroplebeia australis.</title>
        <authorList>
            <person name="Oliphant S.A."/>
            <person name="Watson-Haigh N.S."/>
            <person name="Sumby K.M."/>
            <person name="Gardner J."/>
            <person name="Groom S."/>
            <person name="Jiranek V."/>
        </authorList>
    </citation>
    <scope>NUCLEOTIDE SEQUENCE [LARGE SCALE GENOMIC DNA]</scope>
    <source>
        <strain evidence="2 3">SG4_A1</strain>
    </source>
</reference>
<dbReference type="Proteomes" id="UP000831947">
    <property type="component" value="Chromosome"/>
</dbReference>
<dbReference type="PROSITE" id="PS50889">
    <property type="entry name" value="S4"/>
    <property type="match status" value="1"/>
</dbReference>
<keyword evidence="1" id="KW-0694">RNA-binding</keyword>
<dbReference type="EMBL" id="CP093365">
    <property type="protein sequence ID" value="UQS82962.1"/>
    <property type="molecule type" value="Genomic_DNA"/>
</dbReference>
<keyword evidence="3" id="KW-1185">Reference proteome</keyword>
<organism evidence="2 3">
    <name type="scientific">Bombilactobacillus thymidiniphilus</name>
    <dbReference type="NCBI Taxonomy" id="2923363"/>
    <lineage>
        <taxon>Bacteria</taxon>
        <taxon>Bacillati</taxon>
        <taxon>Bacillota</taxon>
        <taxon>Bacilli</taxon>
        <taxon>Lactobacillales</taxon>
        <taxon>Lactobacillaceae</taxon>
        <taxon>Bombilactobacillus</taxon>
    </lineage>
</organism>
<evidence type="ECO:0000313" key="2">
    <source>
        <dbReference type="EMBL" id="UQS82962.1"/>
    </source>
</evidence>
<dbReference type="NCBIfam" id="TIGR02988">
    <property type="entry name" value="YaaA_near_RecF"/>
    <property type="match status" value="1"/>
</dbReference>
<dbReference type="InterPro" id="IPR036986">
    <property type="entry name" value="S4_RNA-bd_sf"/>
</dbReference>
<evidence type="ECO:0000256" key="1">
    <source>
        <dbReference type="PROSITE-ProRule" id="PRU00182"/>
    </source>
</evidence>
<accession>A0ABY4PCG3</accession>
<sequence>MKTIKIAKEYITLTQALKEIGMIGTGGQAKWYLQENEVKVNGELETRRGKKLRVGDQIELPEKIIVEII</sequence>
<proteinExistence type="predicted"/>
<gene>
    <name evidence="2" type="primary">yaaA</name>
    <name evidence="2" type="ORF">MOO47_04040</name>
</gene>
<dbReference type="InterPro" id="IPR014330">
    <property type="entry name" value="RNA-bd_S4-rel_YaaA"/>
</dbReference>
<dbReference type="CDD" id="cd00165">
    <property type="entry name" value="S4"/>
    <property type="match status" value="1"/>
</dbReference>
<dbReference type="Gene3D" id="3.10.290.10">
    <property type="entry name" value="RNA-binding S4 domain"/>
    <property type="match status" value="1"/>
</dbReference>
<dbReference type="SUPFAM" id="SSF55174">
    <property type="entry name" value="Alpha-L RNA-binding motif"/>
    <property type="match status" value="1"/>
</dbReference>
<dbReference type="RefSeq" id="WP_249512189.1">
    <property type="nucleotide sequence ID" value="NZ_CP093365.1"/>
</dbReference>
<evidence type="ECO:0000313" key="3">
    <source>
        <dbReference type="Proteomes" id="UP000831947"/>
    </source>
</evidence>
<name>A0ABY4PCG3_9LACO</name>